<comment type="similarity">
    <text evidence="2 12">Belongs to the RNA methyltransferase RsmE family.</text>
</comment>
<dbReference type="EC" id="2.1.1.193" evidence="3 12"/>
<evidence type="ECO:0000256" key="9">
    <source>
        <dbReference type="ARBA" id="ARBA00022691"/>
    </source>
</evidence>
<dbReference type="PIRSF" id="PIRSF015601">
    <property type="entry name" value="MTase_slr0722"/>
    <property type="match status" value="1"/>
</dbReference>
<reference evidence="18" key="2">
    <citation type="journal article" date="2018" name="Vet. Microbiol.">
        <title>Methicillin-resistant staphylococci amongst veterinary personnel, personnel-owned pets, patients and the hospital environment of two small animal veterinary hospitals.</title>
        <authorList>
            <person name="Worthing K.A."/>
            <person name="Brown J."/>
            <person name="Gerber L."/>
            <person name="Abraham S."/>
            <person name="Trott D."/>
            <person name="Norris J.M."/>
        </authorList>
    </citation>
    <scope>NUCLEOTIDE SEQUENCE</scope>
    <source>
        <strain evidence="18">ST496-2</strain>
    </source>
</reference>
<dbReference type="PANTHER" id="PTHR30027">
    <property type="entry name" value="RIBOSOMAL RNA SMALL SUBUNIT METHYLTRANSFERASE E"/>
    <property type="match status" value="1"/>
</dbReference>
<evidence type="ECO:0000256" key="8">
    <source>
        <dbReference type="ARBA" id="ARBA00022679"/>
    </source>
</evidence>
<evidence type="ECO:0000256" key="2">
    <source>
        <dbReference type="ARBA" id="ARBA00005528"/>
    </source>
</evidence>
<dbReference type="RefSeq" id="WP_014613779.1">
    <property type="nucleotide sequence ID" value="NZ_AP019372.1"/>
</dbReference>
<dbReference type="Gene3D" id="3.40.1280.10">
    <property type="match status" value="1"/>
</dbReference>
<dbReference type="AlphaFoldDB" id="A0A166PT63"/>
<dbReference type="OrthoDB" id="9815641at2"/>
<evidence type="ECO:0000256" key="12">
    <source>
        <dbReference type="PIRNR" id="PIRNR015601"/>
    </source>
</evidence>
<evidence type="ECO:0000256" key="11">
    <source>
        <dbReference type="ARBA" id="ARBA00047944"/>
    </source>
</evidence>
<evidence type="ECO:0000259" key="13">
    <source>
        <dbReference type="Pfam" id="PF04452"/>
    </source>
</evidence>
<evidence type="ECO:0000256" key="1">
    <source>
        <dbReference type="ARBA" id="ARBA00004496"/>
    </source>
</evidence>
<protein>
    <recommendedName>
        <fullName evidence="4 12">Ribosomal RNA small subunit methyltransferase E</fullName>
        <ecNumber evidence="3 12">2.1.1.193</ecNumber>
    </recommendedName>
</protein>
<reference evidence="15 22" key="4">
    <citation type="submission" date="2018-11" db="EMBL/GenBank/DDBJ databases">
        <authorList>
            <consortium name="Veterinary Laboratory Investigation and Response Network"/>
        </authorList>
    </citation>
    <scope>NUCLEOTIDE SEQUENCE [LARGE SCALE GENOMIC DNA]</scope>
    <source>
        <strain evidence="15 22">SPSE-18-VL-LA-PA-Ryan-0021</strain>
    </source>
</reference>
<evidence type="ECO:0000256" key="10">
    <source>
        <dbReference type="ARBA" id="ARBA00025699"/>
    </source>
</evidence>
<comment type="function">
    <text evidence="10 12">Specifically methylates the N3 position of the uracil ring of uridine 1498 (m3U1498) in 16S rRNA. Acts on the fully assembled 30S ribosomal subunit.</text>
</comment>
<keyword evidence="9 12" id="KW-0949">S-adenosyl-L-methionine</keyword>
<keyword evidence="7 12" id="KW-0489">Methyltransferase</keyword>
<reference evidence="19 20" key="1">
    <citation type="journal article" date="2018" name="Vet. Microbiol.">
        <title>Clonal diversity and geographic distribution of methicillin-resistant Staphylococcus pseudintermedius from Australian animals: Discovery of novel sequence types.</title>
        <authorList>
            <person name="Worthing K.A."/>
            <person name="Abraham S."/>
            <person name="Coombs G.W."/>
            <person name="Pang S."/>
            <person name="Saputra S."/>
            <person name="Jordan D."/>
            <person name="Trott D.J."/>
            <person name="Norris J.M."/>
        </authorList>
    </citation>
    <scope>NUCLEOTIDE SEQUENCE [LARGE SCALE GENOMIC DNA]</scope>
    <source>
        <strain evidence="16 20">ST525 1</strain>
        <strain evidence="17 19">ST71 3</strain>
    </source>
</reference>
<dbReference type="InterPro" id="IPR029028">
    <property type="entry name" value="Alpha/beta_knot_MTases"/>
</dbReference>
<dbReference type="InterPro" id="IPR006700">
    <property type="entry name" value="RsmE"/>
</dbReference>
<feature type="domain" description="Ribosomal RNA small subunit methyltransferase E methyltransferase" evidence="13">
    <location>
        <begin position="74"/>
        <end position="243"/>
    </location>
</feature>
<sequence length="250" mass="28653">MQRYFLNENAEQHQRFFITNNNDIHHIKSVMRQNVGDALIINFLNAVTYRCKIIDIEAQRITIETVERIEVETELPLNITICSGLIKGDKYEWLLQKATELGATSFIITQMDRSVVKLNQQKAAKKVERWQKIVKEAAEQSYRQAVPQVKFVSNLHEIYDMIGQYDCVLMAYEAAAKQNERALFKQQLRQFKHGSHVLLLFGPEGGFSENEIALFEDVAQSVGLGPRILRAETAPLYALSAISYEIELMG</sequence>
<dbReference type="GO" id="GO:0070475">
    <property type="term" value="P:rRNA base methylation"/>
    <property type="evidence" value="ECO:0007669"/>
    <property type="project" value="TreeGrafter"/>
</dbReference>
<proteinExistence type="inferred from homology"/>
<name>A0A166PT63_STAPS</name>
<dbReference type="CDD" id="cd18084">
    <property type="entry name" value="RsmE-like"/>
    <property type="match status" value="1"/>
</dbReference>
<dbReference type="EMBL" id="QQPC01000009">
    <property type="protein sequence ID" value="REA83813.1"/>
    <property type="molecule type" value="Genomic_DNA"/>
</dbReference>
<evidence type="ECO:0000256" key="6">
    <source>
        <dbReference type="ARBA" id="ARBA00022552"/>
    </source>
</evidence>
<dbReference type="SUPFAM" id="SSF88697">
    <property type="entry name" value="PUA domain-like"/>
    <property type="match status" value="1"/>
</dbReference>
<dbReference type="EMBL" id="QEIT01000030">
    <property type="protein sequence ID" value="PWZ75221.1"/>
    <property type="molecule type" value="Genomic_DNA"/>
</dbReference>
<keyword evidence="8 12" id="KW-0808">Transferase</keyword>
<comment type="subcellular location">
    <subcellularLocation>
        <location evidence="1 12">Cytoplasm</location>
    </subcellularLocation>
</comment>
<evidence type="ECO:0000313" key="19">
    <source>
        <dbReference type="Proteomes" id="UP000246351"/>
    </source>
</evidence>
<evidence type="ECO:0000256" key="4">
    <source>
        <dbReference type="ARBA" id="ARBA00013673"/>
    </source>
</evidence>
<dbReference type="Proteomes" id="UP000246800">
    <property type="component" value="Unassembled WGS sequence"/>
</dbReference>
<evidence type="ECO:0000313" key="16">
    <source>
        <dbReference type="EMBL" id="PWZ75221.1"/>
    </source>
</evidence>
<feature type="domain" description="Ribosomal RNA small subunit methyltransferase E PUA-like" evidence="14">
    <location>
        <begin position="20"/>
        <end position="64"/>
    </location>
</feature>
<evidence type="ECO:0000313" key="15">
    <source>
        <dbReference type="EMBL" id="EGQ4383808.1"/>
    </source>
</evidence>
<dbReference type="GeneID" id="93822974"/>
<organism evidence="16 20">
    <name type="scientific">Staphylococcus pseudintermedius</name>
    <dbReference type="NCBI Taxonomy" id="283734"/>
    <lineage>
        <taxon>Bacteria</taxon>
        <taxon>Bacillati</taxon>
        <taxon>Bacillota</taxon>
        <taxon>Bacilli</taxon>
        <taxon>Bacillales</taxon>
        <taxon>Staphylococcaceae</taxon>
        <taxon>Staphylococcus</taxon>
        <taxon>Staphylococcus intermedius group</taxon>
    </lineage>
</organism>
<evidence type="ECO:0000313" key="18">
    <source>
        <dbReference type="EMBL" id="REA83813.1"/>
    </source>
</evidence>
<evidence type="ECO:0000256" key="3">
    <source>
        <dbReference type="ARBA" id="ARBA00012328"/>
    </source>
</evidence>
<reference evidence="21" key="3">
    <citation type="journal article" date="2018" name="Vet. Microbiol.">
        <title>Molecular epidemiology of methicillin-resistant staphylococci amongst veterinary personnel, personnel-owned pets, patients and the hospital environment of two companion animal veterinary hospitals.</title>
        <authorList>
            <person name="Worthing K.A."/>
            <person name="Brown J."/>
            <person name="Gerber L."/>
            <person name="Abraham S."/>
            <person name="Trott D."/>
            <person name="Norris J.M."/>
        </authorList>
    </citation>
    <scope>NUCLEOTIDE SEQUENCE [LARGE SCALE GENOMIC DNA]</scope>
    <source>
        <strain evidence="21">ST496-2</strain>
    </source>
</reference>
<dbReference type="GO" id="GO:0070042">
    <property type="term" value="F:rRNA (uridine-N3-)-methyltransferase activity"/>
    <property type="evidence" value="ECO:0007669"/>
    <property type="project" value="TreeGrafter"/>
</dbReference>
<accession>A0A166PT63</accession>
<dbReference type="STRING" id="937773.SPSINT_1346"/>
<dbReference type="InterPro" id="IPR046887">
    <property type="entry name" value="RsmE_PUA-like"/>
</dbReference>
<dbReference type="Pfam" id="PF04452">
    <property type="entry name" value="Methyltrans_RNA"/>
    <property type="match status" value="1"/>
</dbReference>
<dbReference type="Pfam" id="PF20260">
    <property type="entry name" value="PUA_4"/>
    <property type="match status" value="1"/>
</dbReference>
<dbReference type="NCBIfam" id="TIGR00046">
    <property type="entry name" value="RsmE family RNA methyltransferase"/>
    <property type="match status" value="1"/>
</dbReference>
<dbReference type="InterPro" id="IPR046886">
    <property type="entry name" value="RsmE_MTase_dom"/>
</dbReference>
<dbReference type="InterPro" id="IPR029026">
    <property type="entry name" value="tRNA_m1G_MTases_N"/>
</dbReference>
<dbReference type="Proteomes" id="UP000246351">
    <property type="component" value="Unassembled WGS sequence"/>
</dbReference>
<dbReference type="OMA" id="RCITQWK"/>
<dbReference type="SUPFAM" id="SSF75217">
    <property type="entry name" value="alpha/beta knot"/>
    <property type="match status" value="1"/>
</dbReference>
<evidence type="ECO:0000259" key="14">
    <source>
        <dbReference type="Pfam" id="PF20260"/>
    </source>
</evidence>
<evidence type="ECO:0000313" key="17">
    <source>
        <dbReference type="EMBL" id="PWZ98432.1"/>
    </source>
</evidence>
<keyword evidence="6 12" id="KW-0698">rRNA processing</keyword>
<evidence type="ECO:0000313" key="22">
    <source>
        <dbReference type="Proteomes" id="UP000600220"/>
    </source>
</evidence>
<evidence type="ECO:0000256" key="5">
    <source>
        <dbReference type="ARBA" id="ARBA00022490"/>
    </source>
</evidence>
<comment type="catalytic activity">
    <reaction evidence="11 12">
        <text>uridine(1498) in 16S rRNA + S-adenosyl-L-methionine = N(3)-methyluridine(1498) in 16S rRNA + S-adenosyl-L-homocysteine + H(+)</text>
        <dbReference type="Rhea" id="RHEA:42920"/>
        <dbReference type="Rhea" id="RHEA-COMP:10283"/>
        <dbReference type="Rhea" id="RHEA-COMP:10284"/>
        <dbReference type="ChEBI" id="CHEBI:15378"/>
        <dbReference type="ChEBI" id="CHEBI:57856"/>
        <dbReference type="ChEBI" id="CHEBI:59789"/>
        <dbReference type="ChEBI" id="CHEBI:65315"/>
        <dbReference type="ChEBI" id="CHEBI:74502"/>
        <dbReference type="EC" id="2.1.1.193"/>
    </reaction>
</comment>
<keyword evidence="5 12" id="KW-0963">Cytoplasm</keyword>
<dbReference type="EMBL" id="QEIV01000724">
    <property type="protein sequence ID" value="PWZ98432.1"/>
    <property type="molecule type" value="Genomic_DNA"/>
</dbReference>
<evidence type="ECO:0000313" key="20">
    <source>
        <dbReference type="Proteomes" id="UP000246800"/>
    </source>
</evidence>
<keyword evidence="22" id="KW-1185">Reference proteome</keyword>
<gene>
    <name evidence="16" type="ORF">DD902_06610</name>
    <name evidence="17" type="ORF">DD924_08170</name>
    <name evidence="18" type="ORF">DV961_01725</name>
    <name evidence="15" type="ORF">EGV54_01660</name>
</gene>
<dbReference type="NCBIfam" id="NF008691">
    <property type="entry name" value="PRK11713.1-4"/>
    <property type="match status" value="1"/>
</dbReference>
<evidence type="ECO:0000313" key="21">
    <source>
        <dbReference type="Proteomes" id="UP000256409"/>
    </source>
</evidence>
<dbReference type="Proteomes" id="UP000256409">
    <property type="component" value="Unassembled WGS sequence"/>
</dbReference>
<evidence type="ECO:0000256" key="7">
    <source>
        <dbReference type="ARBA" id="ARBA00022603"/>
    </source>
</evidence>
<dbReference type="InterPro" id="IPR015947">
    <property type="entry name" value="PUA-like_sf"/>
</dbReference>
<dbReference type="GO" id="GO:0005737">
    <property type="term" value="C:cytoplasm"/>
    <property type="evidence" value="ECO:0007669"/>
    <property type="project" value="UniProtKB-SubCell"/>
</dbReference>
<dbReference type="Proteomes" id="UP000600220">
    <property type="component" value="Unassembled WGS sequence"/>
</dbReference>
<dbReference type="eggNOG" id="COG1385">
    <property type="taxonomic scope" value="Bacteria"/>
</dbReference>
<dbReference type="PANTHER" id="PTHR30027:SF3">
    <property type="entry name" value="16S RRNA (URACIL(1498)-N(3))-METHYLTRANSFERASE"/>
    <property type="match status" value="1"/>
</dbReference>
<dbReference type="EMBL" id="AAXKXX010000001">
    <property type="protein sequence ID" value="EGQ4383808.1"/>
    <property type="molecule type" value="Genomic_DNA"/>
</dbReference>
<comment type="caution">
    <text evidence="16">The sequence shown here is derived from an EMBL/GenBank/DDBJ whole genome shotgun (WGS) entry which is preliminary data.</text>
</comment>